<dbReference type="EMBL" id="FTMD01000002">
    <property type="protein sequence ID" value="SIQ06451.1"/>
    <property type="molecule type" value="Genomic_DNA"/>
</dbReference>
<feature type="compositionally biased region" description="Low complexity" evidence="1">
    <location>
        <begin position="58"/>
        <end position="69"/>
    </location>
</feature>
<proteinExistence type="predicted"/>
<feature type="compositionally biased region" description="Basic and acidic residues" evidence="1">
    <location>
        <begin position="1"/>
        <end position="11"/>
    </location>
</feature>
<name>A0A1N6PQ70_9RHOO</name>
<gene>
    <name evidence="2" type="ORF">SAMN05421829_102147</name>
</gene>
<feature type="region of interest" description="Disordered" evidence="1">
    <location>
        <begin position="1"/>
        <end position="24"/>
    </location>
</feature>
<dbReference type="Proteomes" id="UP000186819">
    <property type="component" value="Unassembled WGS sequence"/>
</dbReference>
<accession>A0A1N6PQ70</accession>
<sequence>MPKKAIAHESAHAPPVEPAPDESRATWPFADVTAAWMGMPWVNLWMQSWATWLGQHGPESAPARASGRARSPRPERRHAELPWVPKIESTVIPFCRSEDEPGTEATRLSMRVRVPTLPWMGGSNVISIDTVMPHGPDKKHDD</sequence>
<dbReference type="STRING" id="34027.SAMN05421829_102147"/>
<evidence type="ECO:0000313" key="3">
    <source>
        <dbReference type="Proteomes" id="UP000186819"/>
    </source>
</evidence>
<protein>
    <submittedName>
        <fullName evidence="2">Uncharacterized protein</fullName>
    </submittedName>
</protein>
<organism evidence="2 3">
    <name type="scientific">Aromatoleum tolulyticum</name>
    <dbReference type="NCBI Taxonomy" id="34027"/>
    <lineage>
        <taxon>Bacteria</taxon>
        <taxon>Pseudomonadati</taxon>
        <taxon>Pseudomonadota</taxon>
        <taxon>Betaproteobacteria</taxon>
        <taxon>Rhodocyclales</taxon>
        <taxon>Rhodocyclaceae</taxon>
        <taxon>Aromatoleum</taxon>
    </lineage>
</organism>
<evidence type="ECO:0000256" key="1">
    <source>
        <dbReference type="SAM" id="MobiDB-lite"/>
    </source>
</evidence>
<keyword evidence="3" id="KW-1185">Reference proteome</keyword>
<dbReference type="AlphaFoldDB" id="A0A1N6PQ70"/>
<evidence type="ECO:0000313" key="2">
    <source>
        <dbReference type="EMBL" id="SIQ06451.1"/>
    </source>
</evidence>
<reference evidence="3" key="1">
    <citation type="submission" date="2017-01" db="EMBL/GenBank/DDBJ databases">
        <authorList>
            <person name="Varghese N."/>
            <person name="Submissions S."/>
        </authorList>
    </citation>
    <scope>NUCLEOTIDE SEQUENCE [LARGE SCALE GENOMIC DNA]</scope>
    <source>
        <strain evidence="3">ATCC 51758</strain>
    </source>
</reference>
<feature type="region of interest" description="Disordered" evidence="1">
    <location>
        <begin position="55"/>
        <end position="81"/>
    </location>
</feature>